<dbReference type="GO" id="GO:0003919">
    <property type="term" value="F:FMN adenylyltransferase activity"/>
    <property type="evidence" value="ECO:0007669"/>
    <property type="project" value="UniProtKB-EC"/>
</dbReference>
<evidence type="ECO:0000256" key="9">
    <source>
        <dbReference type="ARBA" id="ARBA00022840"/>
    </source>
</evidence>
<evidence type="ECO:0000256" key="4">
    <source>
        <dbReference type="ARBA" id="ARBA00022643"/>
    </source>
</evidence>
<evidence type="ECO:0000256" key="2">
    <source>
        <dbReference type="ARBA" id="ARBA00012393"/>
    </source>
</evidence>
<proteinExistence type="predicted"/>
<gene>
    <name evidence="15" type="ORF">TrVE_jg7590</name>
</gene>
<evidence type="ECO:0000256" key="12">
    <source>
        <dbReference type="ARBA" id="ARBA00049494"/>
    </source>
</evidence>
<dbReference type="Proteomes" id="UP001165160">
    <property type="component" value="Unassembled WGS sequence"/>
</dbReference>
<sequence length="600" mass="65810">MKMASAVAPLPYILFLFSTFYSQCSSFIHSHPRRSLISHTAACDSSIASSTAIRGGATNLNEIDVGTLDISKAIPQKPWSQRAYLDSCDLYDRLITCEDPHLSHLIVKALETLSHSYRLYGPNLTISSYNGGKDAVVIMNLHRAAHAHYIRSGLSDPTSSPSPPLPSPRCVYFHNPSEFPEILDLLSSTSSSLSLDLLMLKNCTFVVGLEALTLAGAKNNGRNSMAFVLGTRVGDPNCKDQKAFEPSSDWMPPFMRVNPILDWTYGSVWRFLRSFDLEYCSLYDEGYTSLGKIEETFKCPGLKRSDGGYDPAWMLKDYGMERAGRSSKVKEGKEECSVGLVVIGDEILSGLTSDTNTLSAATSLKSVGVPLDKVVIIGDDEEEIISNVRETSKIVDYIITSGGVGPTHDDITIKAIGNYYGVSCEINQEMLEFMKKKHGGTSPVDSKALEKMSTLPSNSELLYLSGPEEWPVLKIGTCFVLPGVPEFFSKKVKLVSVYLQFNDVVDDVVQIDLNVEEGEILDILNKVVSDNASCKIGVYPINDVESNVKTKVTFANAERLDKKFRRGQGGRERSVSSPDDVKNAVQQLIEALPSGAVVEK</sequence>
<evidence type="ECO:0000313" key="15">
    <source>
        <dbReference type="EMBL" id="GMI15189.1"/>
    </source>
</evidence>
<keyword evidence="5" id="KW-0808">Transferase</keyword>
<dbReference type="PANTHER" id="PTHR23293:SF9">
    <property type="entry name" value="FAD SYNTHASE"/>
    <property type="match status" value="1"/>
</dbReference>
<dbReference type="EMBL" id="BRXX01000514">
    <property type="protein sequence ID" value="GMI15189.1"/>
    <property type="molecule type" value="Genomic_DNA"/>
</dbReference>
<dbReference type="Gene3D" id="3.40.980.10">
    <property type="entry name" value="MoaB/Mog-like domain"/>
    <property type="match status" value="1"/>
</dbReference>
<dbReference type="GO" id="GO:0006747">
    <property type="term" value="P:FAD biosynthetic process"/>
    <property type="evidence" value="ECO:0007669"/>
    <property type="project" value="TreeGrafter"/>
</dbReference>
<dbReference type="GO" id="GO:0005524">
    <property type="term" value="F:ATP binding"/>
    <property type="evidence" value="ECO:0007669"/>
    <property type="project" value="UniProtKB-KW"/>
</dbReference>
<dbReference type="SMART" id="SM00852">
    <property type="entry name" value="MoCF_biosynth"/>
    <property type="match status" value="1"/>
</dbReference>
<feature type="chain" id="PRO_5040799754" description="FAD synthase" evidence="13">
    <location>
        <begin position="27"/>
        <end position="600"/>
    </location>
</feature>
<comment type="caution">
    <text evidence="15">The sequence shown here is derived from an EMBL/GenBank/DDBJ whole genome shotgun (WGS) entry which is preliminary data.</text>
</comment>
<protein>
    <recommendedName>
        <fullName evidence="2">FAD synthase</fullName>
        <ecNumber evidence="2">2.7.7.2</ecNumber>
    </recommendedName>
    <alternativeName>
        <fullName evidence="10">FAD pyrophosphorylase</fullName>
    </alternativeName>
    <alternativeName>
        <fullName evidence="11">FMN adenylyltransferase</fullName>
    </alternativeName>
</protein>
<keyword evidence="9" id="KW-0067">ATP-binding</keyword>
<evidence type="ECO:0000256" key="7">
    <source>
        <dbReference type="ARBA" id="ARBA00022741"/>
    </source>
</evidence>
<evidence type="ECO:0000256" key="1">
    <source>
        <dbReference type="ARBA" id="ARBA00004726"/>
    </source>
</evidence>
<keyword evidence="13" id="KW-0732">Signal</keyword>
<dbReference type="SUPFAM" id="SSF53218">
    <property type="entry name" value="Molybdenum cofactor biosynthesis proteins"/>
    <property type="match status" value="1"/>
</dbReference>
<dbReference type="SUPFAM" id="SSF52402">
    <property type="entry name" value="Adenine nucleotide alpha hydrolases-like"/>
    <property type="match status" value="1"/>
</dbReference>
<name>A0A9W7FM58_9STRA</name>
<keyword evidence="7" id="KW-0547">Nucleotide-binding</keyword>
<comment type="catalytic activity">
    <reaction evidence="12">
        <text>FMN + ATP + H(+) = FAD + diphosphate</text>
        <dbReference type="Rhea" id="RHEA:17237"/>
        <dbReference type="ChEBI" id="CHEBI:15378"/>
        <dbReference type="ChEBI" id="CHEBI:30616"/>
        <dbReference type="ChEBI" id="CHEBI:33019"/>
        <dbReference type="ChEBI" id="CHEBI:57692"/>
        <dbReference type="ChEBI" id="CHEBI:58210"/>
        <dbReference type="EC" id="2.7.7.2"/>
    </reaction>
</comment>
<evidence type="ECO:0000259" key="14">
    <source>
        <dbReference type="SMART" id="SM00852"/>
    </source>
</evidence>
<dbReference type="InterPro" id="IPR001453">
    <property type="entry name" value="MoaB/Mog_dom"/>
</dbReference>
<dbReference type="EC" id="2.7.7.2" evidence="2"/>
<dbReference type="InterPro" id="IPR014729">
    <property type="entry name" value="Rossmann-like_a/b/a_fold"/>
</dbReference>
<comment type="pathway">
    <text evidence="1">Cofactor biosynthesis; FAD biosynthesis; FAD from FMN: step 1/1.</text>
</comment>
<dbReference type="Pfam" id="PF00994">
    <property type="entry name" value="MoCF_biosynth"/>
    <property type="match status" value="1"/>
</dbReference>
<feature type="domain" description="MoaB/Mog" evidence="14">
    <location>
        <begin position="339"/>
        <end position="502"/>
    </location>
</feature>
<evidence type="ECO:0000256" key="6">
    <source>
        <dbReference type="ARBA" id="ARBA00022695"/>
    </source>
</evidence>
<accession>A0A9W7FM58</accession>
<keyword evidence="4" id="KW-0288">FMN</keyword>
<keyword evidence="16" id="KW-1185">Reference proteome</keyword>
<dbReference type="InterPro" id="IPR036425">
    <property type="entry name" value="MoaB/Mog-like_dom_sf"/>
</dbReference>
<dbReference type="Pfam" id="PF01507">
    <property type="entry name" value="PAPS_reduct"/>
    <property type="match status" value="1"/>
</dbReference>
<keyword evidence="6" id="KW-0548">Nucleotidyltransferase</keyword>
<feature type="signal peptide" evidence="13">
    <location>
        <begin position="1"/>
        <end position="26"/>
    </location>
</feature>
<evidence type="ECO:0000313" key="16">
    <source>
        <dbReference type="Proteomes" id="UP001165160"/>
    </source>
</evidence>
<evidence type="ECO:0000256" key="3">
    <source>
        <dbReference type="ARBA" id="ARBA00022630"/>
    </source>
</evidence>
<evidence type="ECO:0000256" key="10">
    <source>
        <dbReference type="ARBA" id="ARBA00031145"/>
    </source>
</evidence>
<reference evidence="16" key="1">
    <citation type="journal article" date="2023" name="Commun. Biol.">
        <title>Genome analysis of Parmales, the sister group of diatoms, reveals the evolutionary specialization of diatoms from phago-mixotrophs to photoautotrophs.</title>
        <authorList>
            <person name="Ban H."/>
            <person name="Sato S."/>
            <person name="Yoshikawa S."/>
            <person name="Yamada K."/>
            <person name="Nakamura Y."/>
            <person name="Ichinomiya M."/>
            <person name="Sato N."/>
            <person name="Blanc-Mathieu R."/>
            <person name="Endo H."/>
            <person name="Kuwata A."/>
            <person name="Ogata H."/>
        </authorList>
    </citation>
    <scope>NUCLEOTIDE SEQUENCE [LARGE SCALE GENOMIC DNA]</scope>
    <source>
        <strain evidence="16">NIES 3699</strain>
    </source>
</reference>
<evidence type="ECO:0000256" key="5">
    <source>
        <dbReference type="ARBA" id="ARBA00022679"/>
    </source>
</evidence>
<evidence type="ECO:0000256" key="13">
    <source>
        <dbReference type="SAM" id="SignalP"/>
    </source>
</evidence>
<keyword evidence="8" id="KW-0274">FAD</keyword>
<keyword evidence="3" id="KW-0285">Flavoprotein</keyword>
<dbReference type="PANTHER" id="PTHR23293">
    <property type="entry name" value="FAD SYNTHETASE-RELATED FMN ADENYLYLTRANSFERASE"/>
    <property type="match status" value="1"/>
</dbReference>
<evidence type="ECO:0000256" key="8">
    <source>
        <dbReference type="ARBA" id="ARBA00022827"/>
    </source>
</evidence>
<dbReference type="InterPro" id="IPR002500">
    <property type="entry name" value="PAPS_reduct_dom"/>
</dbReference>
<evidence type="ECO:0000256" key="11">
    <source>
        <dbReference type="ARBA" id="ARBA00031871"/>
    </source>
</evidence>
<organism evidence="15 16">
    <name type="scientific">Triparma verrucosa</name>
    <dbReference type="NCBI Taxonomy" id="1606542"/>
    <lineage>
        <taxon>Eukaryota</taxon>
        <taxon>Sar</taxon>
        <taxon>Stramenopiles</taxon>
        <taxon>Ochrophyta</taxon>
        <taxon>Bolidophyceae</taxon>
        <taxon>Parmales</taxon>
        <taxon>Triparmaceae</taxon>
        <taxon>Triparma</taxon>
    </lineage>
</organism>
<dbReference type="AlphaFoldDB" id="A0A9W7FM58"/>
<dbReference type="Gene3D" id="3.40.50.620">
    <property type="entry name" value="HUPs"/>
    <property type="match status" value="1"/>
</dbReference>